<evidence type="ECO:0000313" key="1">
    <source>
        <dbReference type="EMBL" id="CAF0964301.1"/>
    </source>
</evidence>
<accession>A0A814E7X9</accession>
<sequence length="194" mass="22691">MQPPPDNQIQHNINSVKIYNNKNCTLNKLKKWCEDRSTIPEDEDQVFLGKFEYLVLPKQEFRIFLTTKRLIKFVENSEHVLSDATYKSTYENFSLITGGTTDRNKHLNPIGIAITRHDTEEDFGFFFRQSKELMKDIDSDESEVEESVPKRARIESNNQDICDKETKLCDLCGAQMKKRRYLACPNKCVKNCRI</sequence>
<dbReference type="OrthoDB" id="119028at2759"/>
<keyword evidence="2" id="KW-1185">Reference proteome</keyword>
<dbReference type="AlphaFoldDB" id="A0A814E7X9"/>
<name>A0A814E7X9_9BILA</name>
<reference evidence="1" key="1">
    <citation type="submission" date="2021-02" db="EMBL/GenBank/DDBJ databases">
        <authorList>
            <person name="Nowell W R."/>
        </authorList>
    </citation>
    <scope>NUCLEOTIDE SEQUENCE</scope>
    <source>
        <strain evidence="1">Ploen Becks lab</strain>
    </source>
</reference>
<evidence type="ECO:0000313" key="2">
    <source>
        <dbReference type="Proteomes" id="UP000663879"/>
    </source>
</evidence>
<gene>
    <name evidence="1" type="ORF">OXX778_LOCUS14587</name>
</gene>
<dbReference type="Proteomes" id="UP000663879">
    <property type="component" value="Unassembled WGS sequence"/>
</dbReference>
<comment type="caution">
    <text evidence="1">The sequence shown here is derived from an EMBL/GenBank/DDBJ whole genome shotgun (WGS) entry which is preliminary data.</text>
</comment>
<dbReference type="EMBL" id="CAJNOC010003029">
    <property type="protein sequence ID" value="CAF0964301.1"/>
    <property type="molecule type" value="Genomic_DNA"/>
</dbReference>
<organism evidence="1 2">
    <name type="scientific">Brachionus calyciflorus</name>
    <dbReference type="NCBI Taxonomy" id="104777"/>
    <lineage>
        <taxon>Eukaryota</taxon>
        <taxon>Metazoa</taxon>
        <taxon>Spiralia</taxon>
        <taxon>Gnathifera</taxon>
        <taxon>Rotifera</taxon>
        <taxon>Eurotatoria</taxon>
        <taxon>Monogononta</taxon>
        <taxon>Pseudotrocha</taxon>
        <taxon>Ploima</taxon>
        <taxon>Brachionidae</taxon>
        <taxon>Brachionus</taxon>
    </lineage>
</organism>
<protein>
    <submittedName>
        <fullName evidence="1">Uncharacterized protein</fullName>
    </submittedName>
</protein>
<proteinExistence type="predicted"/>